<dbReference type="InterPro" id="IPR053714">
    <property type="entry name" value="Iso_Racemase_Enz_sf"/>
</dbReference>
<evidence type="ECO:0000313" key="2">
    <source>
        <dbReference type="EMBL" id="SFS31308.1"/>
    </source>
</evidence>
<dbReference type="Pfam" id="PF01177">
    <property type="entry name" value="Asp_Glu_race"/>
    <property type="match status" value="1"/>
</dbReference>
<sequence>MADSDTAPRVLLMNPNSNADTTRVMCAIAGRVLPRVSGWTAPAGPPLLTTPEALAKAAEHVADADVGPEFAGVIVSAFGDPGREALAARLRVPVVGIGAAAARAAGHGGRAFAVVTHTPALETSIDRLMNNSGAQGRYIGTYLAAGDPVALSADPEKLDAALLCAAKLAHRDGAEAVIVGGGPLGEAADRLTDHAPCILISPILLAAVEMRAKLRLPSV</sequence>
<dbReference type="GO" id="GO:0047661">
    <property type="term" value="F:amino-acid racemase activity"/>
    <property type="evidence" value="ECO:0007669"/>
    <property type="project" value="InterPro"/>
</dbReference>
<accession>A0A1I6NTY2</accession>
<dbReference type="EMBL" id="FOZW01000001">
    <property type="protein sequence ID" value="SFS31308.1"/>
    <property type="molecule type" value="Genomic_DNA"/>
</dbReference>
<protein>
    <submittedName>
        <fullName evidence="2">Asp/Glu/hydantoin racemase</fullName>
    </submittedName>
</protein>
<evidence type="ECO:0000256" key="1">
    <source>
        <dbReference type="ARBA" id="ARBA00038414"/>
    </source>
</evidence>
<gene>
    <name evidence="2" type="ORF">SAMN04488050_10173</name>
</gene>
<dbReference type="Gene3D" id="3.40.50.12500">
    <property type="match status" value="1"/>
</dbReference>
<keyword evidence="3" id="KW-1185">Reference proteome</keyword>
<comment type="similarity">
    <text evidence="1">Belongs to the HyuE racemase family.</text>
</comment>
<reference evidence="3" key="1">
    <citation type="submission" date="2016-10" db="EMBL/GenBank/DDBJ databases">
        <authorList>
            <person name="Varghese N."/>
            <person name="Submissions S."/>
        </authorList>
    </citation>
    <scope>NUCLEOTIDE SEQUENCE [LARGE SCALE GENOMIC DNA]</scope>
    <source>
        <strain evidence="3">DSM 26894</strain>
    </source>
</reference>
<organism evidence="2 3">
    <name type="scientific">Alloyangia pacifica</name>
    <dbReference type="NCBI Taxonomy" id="311180"/>
    <lineage>
        <taxon>Bacteria</taxon>
        <taxon>Pseudomonadati</taxon>
        <taxon>Pseudomonadota</taxon>
        <taxon>Alphaproteobacteria</taxon>
        <taxon>Rhodobacterales</taxon>
        <taxon>Roseobacteraceae</taxon>
        <taxon>Alloyangia</taxon>
    </lineage>
</organism>
<name>A0A1I6NTY2_9RHOB</name>
<dbReference type="InterPro" id="IPR015942">
    <property type="entry name" value="Asp/Glu/hydantoin_racemase"/>
</dbReference>
<dbReference type="AlphaFoldDB" id="A0A1I6NTY2"/>
<dbReference type="Proteomes" id="UP000199392">
    <property type="component" value="Unassembled WGS sequence"/>
</dbReference>
<dbReference type="STRING" id="311180.SAMN04488050_10173"/>
<dbReference type="PANTHER" id="PTHR28047">
    <property type="entry name" value="PROTEIN DCG1"/>
    <property type="match status" value="1"/>
</dbReference>
<dbReference type="RefSeq" id="WP_245696124.1">
    <property type="nucleotide sequence ID" value="NZ_FNCL01000008.1"/>
</dbReference>
<evidence type="ECO:0000313" key="3">
    <source>
        <dbReference type="Proteomes" id="UP000199392"/>
    </source>
</evidence>
<proteinExistence type="inferred from homology"/>
<dbReference type="PANTHER" id="PTHR28047:SF5">
    <property type="entry name" value="PROTEIN DCG1"/>
    <property type="match status" value="1"/>
</dbReference>
<dbReference type="InterPro" id="IPR052186">
    <property type="entry name" value="Hydantoin_racemase-like"/>
</dbReference>